<dbReference type="EMBL" id="JBHSJJ010000003">
    <property type="protein sequence ID" value="MFC4871390.1"/>
    <property type="molecule type" value="Genomic_DNA"/>
</dbReference>
<evidence type="ECO:0000313" key="3">
    <source>
        <dbReference type="Proteomes" id="UP001595818"/>
    </source>
</evidence>
<keyword evidence="1" id="KW-0812">Transmembrane</keyword>
<dbReference type="RefSeq" id="WP_377062804.1">
    <property type="nucleotide sequence ID" value="NZ_JBHSJJ010000003.1"/>
</dbReference>
<keyword evidence="3" id="KW-1185">Reference proteome</keyword>
<evidence type="ECO:0000256" key="1">
    <source>
        <dbReference type="SAM" id="Phobius"/>
    </source>
</evidence>
<name>A0ABV9SYA3_9BACT</name>
<accession>A0ABV9SYA3</accession>
<keyword evidence="1" id="KW-1133">Transmembrane helix</keyword>
<feature type="transmembrane region" description="Helical" evidence="1">
    <location>
        <begin position="6"/>
        <end position="25"/>
    </location>
</feature>
<comment type="caution">
    <text evidence="2">The sequence shown here is derived from an EMBL/GenBank/DDBJ whole genome shotgun (WGS) entry which is preliminary data.</text>
</comment>
<evidence type="ECO:0000313" key="2">
    <source>
        <dbReference type="EMBL" id="MFC4871390.1"/>
    </source>
</evidence>
<sequence>MGFIPIFITLGAFVFLFIAIVHQSFQKKKKEFQTDLEEFIGLITRLHKELDAPGMLPEDKNLENFERHYYGLKKLPEFDNQHESLALLAKSKLVACKKALYQYQSLLTKKPYSMVASIMGHKAI</sequence>
<organism evidence="2 3">
    <name type="scientific">Negadavirga shengliensis</name>
    <dbReference type="NCBI Taxonomy" id="1389218"/>
    <lineage>
        <taxon>Bacteria</taxon>
        <taxon>Pseudomonadati</taxon>
        <taxon>Bacteroidota</taxon>
        <taxon>Cytophagia</taxon>
        <taxon>Cytophagales</taxon>
        <taxon>Cyclobacteriaceae</taxon>
        <taxon>Negadavirga</taxon>
    </lineage>
</organism>
<keyword evidence="1" id="KW-0472">Membrane</keyword>
<reference evidence="3" key="1">
    <citation type="journal article" date="2019" name="Int. J. Syst. Evol. Microbiol.">
        <title>The Global Catalogue of Microorganisms (GCM) 10K type strain sequencing project: providing services to taxonomists for standard genome sequencing and annotation.</title>
        <authorList>
            <consortium name="The Broad Institute Genomics Platform"/>
            <consortium name="The Broad Institute Genome Sequencing Center for Infectious Disease"/>
            <person name="Wu L."/>
            <person name="Ma J."/>
        </authorList>
    </citation>
    <scope>NUCLEOTIDE SEQUENCE [LARGE SCALE GENOMIC DNA]</scope>
    <source>
        <strain evidence="3">CGMCC 4.7466</strain>
    </source>
</reference>
<proteinExistence type="predicted"/>
<dbReference type="Proteomes" id="UP001595818">
    <property type="component" value="Unassembled WGS sequence"/>
</dbReference>
<protein>
    <submittedName>
        <fullName evidence="2">Uncharacterized protein</fullName>
    </submittedName>
</protein>
<gene>
    <name evidence="2" type="ORF">ACFPFU_06815</name>
</gene>